<feature type="transmembrane region" description="Helical" evidence="9">
    <location>
        <begin position="69"/>
        <end position="92"/>
    </location>
</feature>
<dbReference type="GO" id="GO:0005886">
    <property type="term" value="C:plasma membrane"/>
    <property type="evidence" value="ECO:0007669"/>
    <property type="project" value="UniProtKB-SubCell"/>
</dbReference>
<evidence type="ECO:0000256" key="1">
    <source>
        <dbReference type="ARBA" id="ARBA00004651"/>
    </source>
</evidence>
<evidence type="ECO:0000256" key="5">
    <source>
        <dbReference type="ARBA" id="ARBA00023040"/>
    </source>
</evidence>
<name>A0A7K9SNV9_9PICI</name>
<reference evidence="11 12" key="1">
    <citation type="submission" date="2019-09" db="EMBL/GenBank/DDBJ databases">
        <title>Bird 10,000 Genomes (B10K) Project - Family phase.</title>
        <authorList>
            <person name="Zhang G."/>
        </authorList>
    </citation>
    <scope>NUCLEOTIDE SEQUENCE [LARGE SCALE GENOMIC DNA]</scope>
    <source>
        <strain evidence="11">B10K-DU-001-62</strain>
        <tissue evidence="11">Muscle</tissue>
    </source>
</reference>
<keyword evidence="3 9" id="KW-0812">Transmembrane</keyword>
<dbReference type="GO" id="GO:0004930">
    <property type="term" value="F:G protein-coupled receptor activity"/>
    <property type="evidence" value="ECO:0007669"/>
    <property type="project" value="UniProtKB-KW"/>
</dbReference>
<evidence type="ECO:0000256" key="4">
    <source>
        <dbReference type="ARBA" id="ARBA00022989"/>
    </source>
</evidence>
<keyword evidence="12" id="KW-1185">Reference proteome</keyword>
<evidence type="ECO:0000256" key="8">
    <source>
        <dbReference type="ARBA" id="ARBA00023224"/>
    </source>
</evidence>
<evidence type="ECO:0000256" key="7">
    <source>
        <dbReference type="ARBA" id="ARBA00023170"/>
    </source>
</evidence>
<proteinExistence type="predicted"/>
<dbReference type="EMBL" id="VWZX01002153">
    <property type="protein sequence ID" value="NXI37141.1"/>
    <property type="molecule type" value="Genomic_DNA"/>
</dbReference>
<dbReference type="Proteomes" id="UP000566440">
    <property type="component" value="Unassembled WGS sequence"/>
</dbReference>
<comment type="caution">
    <text evidence="11">The sequence shown here is derived from an EMBL/GenBank/DDBJ whole genome shotgun (WGS) entry which is preliminary data.</text>
</comment>
<feature type="transmembrane region" description="Helical" evidence="9">
    <location>
        <begin position="112"/>
        <end position="134"/>
    </location>
</feature>
<dbReference type="SUPFAM" id="SSF81321">
    <property type="entry name" value="Family A G protein-coupled receptor-like"/>
    <property type="match status" value="1"/>
</dbReference>
<keyword evidence="5" id="KW-0297">G-protein coupled receptor</keyword>
<keyword evidence="8" id="KW-0807">Transducer</keyword>
<dbReference type="PROSITE" id="PS50262">
    <property type="entry name" value="G_PROTEIN_RECEP_F1_2"/>
    <property type="match status" value="1"/>
</dbReference>
<dbReference type="PRINTS" id="PR00237">
    <property type="entry name" value="GPCRRHODOPSN"/>
</dbReference>
<organism evidence="11 12">
    <name type="scientific">Galbula dea</name>
    <dbReference type="NCBI Taxonomy" id="1109041"/>
    <lineage>
        <taxon>Eukaryota</taxon>
        <taxon>Metazoa</taxon>
        <taxon>Chordata</taxon>
        <taxon>Craniata</taxon>
        <taxon>Vertebrata</taxon>
        <taxon>Euteleostomi</taxon>
        <taxon>Archelosauria</taxon>
        <taxon>Archosauria</taxon>
        <taxon>Dinosauria</taxon>
        <taxon>Saurischia</taxon>
        <taxon>Theropoda</taxon>
        <taxon>Coelurosauria</taxon>
        <taxon>Aves</taxon>
        <taxon>Neognathae</taxon>
        <taxon>Neoaves</taxon>
        <taxon>Telluraves</taxon>
        <taxon>Coraciimorphae</taxon>
        <taxon>Piciformes</taxon>
        <taxon>Galbulidae</taxon>
        <taxon>Galbula</taxon>
    </lineage>
</organism>
<dbReference type="InterPro" id="IPR026234">
    <property type="entry name" value="MRGPCRFAMILY"/>
</dbReference>
<gene>
    <name evidence="11" type="primary">Mrgprh</name>
    <name evidence="11" type="ORF">GALDEA_R15813</name>
</gene>
<evidence type="ECO:0000256" key="2">
    <source>
        <dbReference type="ARBA" id="ARBA00022475"/>
    </source>
</evidence>
<evidence type="ECO:0000313" key="12">
    <source>
        <dbReference type="Proteomes" id="UP000566440"/>
    </source>
</evidence>
<keyword evidence="7" id="KW-0675">Receptor</keyword>
<keyword evidence="6 9" id="KW-0472">Membrane</keyword>
<protein>
    <submittedName>
        <fullName evidence="11">MRGRH protein</fullName>
    </submittedName>
</protein>
<sequence>ETTTADISLSYTTSGYTNSWAHNQSWCKKPEHYDTLIISCVSLGISLCGLVGNGIVMWVLIFHMKQNPFTVYVLNLTIADFSLLLILLLFHTLELISFTYCISSLPFILTDYILFILLHFCYFSSMYLLTALSFERCLAAL</sequence>
<evidence type="ECO:0000256" key="9">
    <source>
        <dbReference type="SAM" id="Phobius"/>
    </source>
</evidence>
<comment type="subcellular location">
    <subcellularLocation>
        <location evidence="1">Cell membrane</location>
        <topology evidence="1">Multi-pass membrane protein</topology>
    </subcellularLocation>
</comment>
<dbReference type="InterPro" id="IPR017452">
    <property type="entry name" value="GPCR_Rhodpsn_7TM"/>
</dbReference>
<feature type="domain" description="G-protein coupled receptors family 1 profile" evidence="10">
    <location>
        <begin position="52"/>
        <end position="141"/>
    </location>
</feature>
<feature type="non-terminal residue" evidence="11">
    <location>
        <position position="141"/>
    </location>
</feature>
<dbReference type="PANTHER" id="PTHR11334">
    <property type="entry name" value="MAS-RELATED G-PROTEIN COUPLED RECEPTOR"/>
    <property type="match status" value="1"/>
</dbReference>
<keyword evidence="2" id="KW-1003">Cell membrane</keyword>
<dbReference type="AlphaFoldDB" id="A0A7K9SNV9"/>
<feature type="transmembrane region" description="Helical" evidence="9">
    <location>
        <begin position="36"/>
        <end position="62"/>
    </location>
</feature>
<accession>A0A7K9SNV9</accession>
<evidence type="ECO:0000259" key="10">
    <source>
        <dbReference type="PROSITE" id="PS50262"/>
    </source>
</evidence>
<evidence type="ECO:0000256" key="3">
    <source>
        <dbReference type="ARBA" id="ARBA00022692"/>
    </source>
</evidence>
<dbReference type="InterPro" id="IPR000276">
    <property type="entry name" value="GPCR_Rhodpsn"/>
</dbReference>
<dbReference type="OrthoDB" id="9896011at2759"/>
<evidence type="ECO:0000313" key="11">
    <source>
        <dbReference type="EMBL" id="NXI37141.1"/>
    </source>
</evidence>
<evidence type="ECO:0000256" key="6">
    <source>
        <dbReference type="ARBA" id="ARBA00023136"/>
    </source>
</evidence>
<dbReference type="PANTHER" id="PTHR11334:SF29">
    <property type="entry name" value="MAS-RELATED G-PROTEIN COUPLED RECEPTOR MEMBER X2"/>
    <property type="match status" value="1"/>
</dbReference>
<dbReference type="Gene3D" id="1.20.1070.10">
    <property type="entry name" value="Rhodopsin 7-helix transmembrane proteins"/>
    <property type="match status" value="1"/>
</dbReference>
<keyword evidence="4 9" id="KW-1133">Transmembrane helix</keyword>
<feature type="non-terminal residue" evidence="11">
    <location>
        <position position="1"/>
    </location>
</feature>